<dbReference type="KEGG" id="sep:SE_0702"/>
<reference evidence="1 2" key="1">
    <citation type="journal article" date="2003" name="Mol. Microbiol.">
        <title>Genome-based analysis of virulence genes in a non-biofilm-forming Staphylococcus epidermidis strain (ATCC 12228).</title>
        <authorList>
            <person name="Zhang Y.Q."/>
            <person name="Ren S.X."/>
            <person name="Li H.L."/>
            <person name="Wang Y.X."/>
            <person name="Fu G."/>
            <person name="Yang J."/>
            <person name="Qin Z.Q."/>
            <person name="Miao Y.G."/>
            <person name="Wang W.Y."/>
            <person name="Chen R.S."/>
            <person name="Shen Y."/>
            <person name="Chen Z."/>
            <person name="Yuan Z.H."/>
            <person name="Zhao G.P."/>
            <person name="Qu D."/>
            <person name="Danchin A."/>
            <person name="Wen Y.M."/>
        </authorList>
    </citation>
    <scope>NUCLEOTIDE SEQUENCE [LARGE SCALE GENOMIC DNA]</scope>
    <source>
        <strain evidence="2">ATCC 12228 / FDA PCI 1200</strain>
    </source>
</reference>
<dbReference type="RefSeq" id="WP_001829258.1">
    <property type="nucleotide sequence ID" value="NC_004461.1"/>
</dbReference>
<gene>
    <name evidence="1" type="ordered locus">SE_0702</name>
</gene>
<sequence length="67" mass="8170">MKAAEFSTKEIMKELNIRNRTQVKSWWLWYQNEESMFVLYLYPQSLIICLSLHFSTNQCYNLDNEND</sequence>
<dbReference type="AlphaFoldDB" id="A0A0H2VHY2"/>
<dbReference type="EMBL" id="AE015929">
    <property type="protein sequence ID" value="AAO04299.1"/>
    <property type="molecule type" value="Genomic_DNA"/>
</dbReference>
<evidence type="ECO:0000313" key="1">
    <source>
        <dbReference type="EMBL" id="AAO04299.1"/>
    </source>
</evidence>
<dbReference type="Proteomes" id="UP000001411">
    <property type="component" value="Chromosome"/>
</dbReference>
<organism evidence="1 2">
    <name type="scientific">Staphylococcus epidermidis (strain ATCC 12228 / FDA PCI 1200)</name>
    <dbReference type="NCBI Taxonomy" id="176280"/>
    <lineage>
        <taxon>Bacteria</taxon>
        <taxon>Bacillati</taxon>
        <taxon>Bacillota</taxon>
        <taxon>Bacilli</taxon>
        <taxon>Bacillales</taxon>
        <taxon>Staphylococcaceae</taxon>
        <taxon>Staphylococcus</taxon>
    </lineage>
</organism>
<name>A0A0H2VHY2_STAES</name>
<proteinExistence type="predicted"/>
<dbReference type="OrthoDB" id="2414312at2"/>
<dbReference type="PATRIC" id="fig|176280.10.peg.676"/>
<accession>A0A0H2VHY2</accession>
<dbReference type="HOGENOM" id="CLU_2810336_0_0_9"/>
<protein>
    <submittedName>
        <fullName evidence="1">Transposase</fullName>
    </submittedName>
</protein>
<evidence type="ECO:0000313" key="2">
    <source>
        <dbReference type="Proteomes" id="UP000001411"/>
    </source>
</evidence>
<dbReference type="GeneID" id="50019157"/>